<dbReference type="EMBL" id="UGSC01000001">
    <property type="protein sequence ID" value="SUA66442.1"/>
    <property type="molecule type" value="Genomic_DNA"/>
</dbReference>
<dbReference type="GeneID" id="93349801"/>
<organism evidence="2 3">
    <name type="scientific">Paenibacillus polymyxa</name>
    <name type="common">Bacillus polymyxa</name>
    <dbReference type="NCBI Taxonomy" id="1406"/>
    <lineage>
        <taxon>Bacteria</taxon>
        <taxon>Bacillati</taxon>
        <taxon>Bacillota</taxon>
        <taxon>Bacilli</taxon>
        <taxon>Bacillales</taxon>
        <taxon>Paenibacillaceae</taxon>
        <taxon>Paenibacillus</taxon>
    </lineage>
</organism>
<evidence type="ECO:0000313" key="2">
    <source>
        <dbReference type="EMBL" id="SUA66442.1"/>
    </source>
</evidence>
<proteinExistence type="predicted"/>
<protein>
    <submittedName>
        <fullName evidence="2">Uncharacterized protein</fullName>
    </submittedName>
</protein>
<evidence type="ECO:0000256" key="1">
    <source>
        <dbReference type="SAM" id="SignalP"/>
    </source>
</evidence>
<evidence type="ECO:0000313" key="3">
    <source>
        <dbReference type="Proteomes" id="UP000254400"/>
    </source>
</evidence>
<keyword evidence="1" id="KW-0732">Signal</keyword>
<dbReference type="RefSeq" id="WP_019686268.1">
    <property type="nucleotide sequence ID" value="NZ_CP036496.1"/>
</dbReference>
<sequence length="232" mass="24548">MKWLTTLVMISMLLLIAACSSKPATSLNKELELSSAGISSLVLDNSNGQIEVVGNKNTDKIQASVVANGSNMDKLKLSLEGEDGIATLNTFFEGQFMSTGPQTVDVKLTIPEKMKLEIKHPHRDGDIQVTNLASDVSIENVNGNITLKEIGGAIDLTNRDGGITIQNSSSDVNIENVNGHIQADKIGGTAYIELGDGSLDIDQVAKDVVIIQSGNGKVSIGDVKGKVTQSKK</sequence>
<dbReference type="Proteomes" id="UP000254400">
    <property type="component" value="Unassembled WGS sequence"/>
</dbReference>
<feature type="signal peptide" evidence="1">
    <location>
        <begin position="1"/>
        <end position="17"/>
    </location>
</feature>
<feature type="chain" id="PRO_5038838227" evidence="1">
    <location>
        <begin position="18"/>
        <end position="232"/>
    </location>
</feature>
<accession>A0A378XTY2</accession>
<dbReference type="AlphaFoldDB" id="A0A378XTY2"/>
<dbReference type="PROSITE" id="PS51257">
    <property type="entry name" value="PROKAR_LIPOPROTEIN"/>
    <property type="match status" value="1"/>
</dbReference>
<reference evidence="2 3" key="1">
    <citation type="submission" date="2018-06" db="EMBL/GenBank/DDBJ databases">
        <authorList>
            <consortium name="Pathogen Informatics"/>
            <person name="Doyle S."/>
        </authorList>
    </citation>
    <scope>NUCLEOTIDE SEQUENCE [LARGE SCALE GENOMIC DNA]</scope>
    <source>
        <strain evidence="2 3">NCTC10343</strain>
    </source>
</reference>
<gene>
    <name evidence="2" type="ORF">NCTC10343_00994</name>
</gene>
<name>A0A378XTY2_PAEPO</name>